<dbReference type="PANTHER" id="PTHR46186:SF13">
    <property type="entry name" value="SI:BUSM1-57F23.1"/>
    <property type="match status" value="1"/>
</dbReference>
<evidence type="ECO:0000313" key="3">
    <source>
        <dbReference type="EMBL" id="KAG5834839.1"/>
    </source>
</evidence>
<dbReference type="EMBL" id="JAFIRN010000015">
    <property type="protein sequence ID" value="KAG5834839.1"/>
    <property type="molecule type" value="Genomic_DNA"/>
</dbReference>
<dbReference type="OMA" id="VLRIMMM"/>
<accession>A0A9D3RLC2</accession>
<dbReference type="PANTHER" id="PTHR46186">
    <property type="entry name" value="CYSTATIN"/>
    <property type="match status" value="1"/>
</dbReference>
<evidence type="ECO:0000259" key="2">
    <source>
        <dbReference type="SMART" id="SM00043"/>
    </source>
</evidence>
<dbReference type="Gene3D" id="3.10.450.10">
    <property type="match status" value="1"/>
</dbReference>
<dbReference type="SMART" id="SM00043">
    <property type="entry name" value="CY"/>
    <property type="match status" value="1"/>
</dbReference>
<dbReference type="GO" id="GO:0005615">
    <property type="term" value="C:extracellular space"/>
    <property type="evidence" value="ECO:0007669"/>
    <property type="project" value="TreeGrafter"/>
</dbReference>
<feature type="domain" description="Cystatin" evidence="2">
    <location>
        <begin position="81"/>
        <end position="189"/>
    </location>
</feature>
<dbReference type="GO" id="GO:0031982">
    <property type="term" value="C:vesicle"/>
    <property type="evidence" value="ECO:0007669"/>
    <property type="project" value="TreeGrafter"/>
</dbReference>
<reference evidence="3" key="1">
    <citation type="submission" date="2021-01" db="EMBL/GenBank/DDBJ databases">
        <title>A chromosome-scale assembly of European eel, Anguilla anguilla.</title>
        <authorList>
            <person name="Henkel C."/>
            <person name="Jong-Raadsen S.A."/>
            <person name="Dufour S."/>
            <person name="Weltzien F.-A."/>
            <person name="Palstra A.P."/>
            <person name="Pelster B."/>
            <person name="Spaink H.P."/>
            <person name="Van Den Thillart G.E."/>
            <person name="Jansen H."/>
            <person name="Zahm M."/>
            <person name="Klopp C."/>
            <person name="Cedric C."/>
            <person name="Louis A."/>
            <person name="Berthelot C."/>
            <person name="Parey E."/>
            <person name="Roest Crollius H."/>
            <person name="Montfort J."/>
            <person name="Robinson-Rechavi M."/>
            <person name="Bucao C."/>
            <person name="Bouchez O."/>
            <person name="Gislard M."/>
            <person name="Lluch J."/>
            <person name="Milhes M."/>
            <person name="Lampietro C."/>
            <person name="Lopez Roques C."/>
            <person name="Donnadieu C."/>
            <person name="Braasch I."/>
            <person name="Desvignes T."/>
            <person name="Postlethwait J."/>
            <person name="Bobe J."/>
            <person name="Guiguen Y."/>
            <person name="Dirks R."/>
        </authorList>
    </citation>
    <scope>NUCLEOTIDE SEQUENCE</scope>
    <source>
        <strain evidence="3">Tag_6206</strain>
        <tissue evidence="3">Liver</tissue>
    </source>
</reference>
<gene>
    <name evidence="3" type="ORF">ANANG_G00265850</name>
</gene>
<dbReference type="OrthoDB" id="8886803at2759"/>
<dbReference type="GO" id="GO:0005737">
    <property type="term" value="C:cytoplasm"/>
    <property type="evidence" value="ECO:0007669"/>
    <property type="project" value="TreeGrafter"/>
</dbReference>
<organism evidence="3 4">
    <name type="scientific">Anguilla anguilla</name>
    <name type="common">European freshwater eel</name>
    <name type="synonym">Muraena anguilla</name>
    <dbReference type="NCBI Taxonomy" id="7936"/>
    <lineage>
        <taxon>Eukaryota</taxon>
        <taxon>Metazoa</taxon>
        <taxon>Chordata</taxon>
        <taxon>Craniata</taxon>
        <taxon>Vertebrata</taxon>
        <taxon>Euteleostomi</taxon>
        <taxon>Actinopterygii</taxon>
        <taxon>Neopterygii</taxon>
        <taxon>Teleostei</taxon>
        <taxon>Anguilliformes</taxon>
        <taxon>Anguillidae</taxon>
        <taxon>Anguilla</taxon>
    </lineage>
</organism>
<dbReference type="Pfam" id="PF00031">
    <property type="entry name" value="Cystatin"/>
    <property type="match status" value="1"/>
</dbReference>
<proteinExistence type="inferred from homology"/>
<name>A0A9D3RLC2_ANGAN</name>
<dbReference type="SUPFAM" id="SSF54403">
    <property type="entry name" value="Cystatin/monellin"/>
    <property type="match status" value="1"/>
</dbReference>
<dbReference type="AlphaFoldDB" id="A0A9D3RLC2"/>
<comment type="caution">
    <text evidence="3">The sequence shown here is derived from an EMBL/GenBank/DDBJ whole genome shotgun (WGS) entry which is preliminary data.</text>
</comment>
<dbReference type="InterPro" id="IPR046350">
    <property type="entry name" value="Cystatin_sf"/>
</dbReference>
<comment type="similarity">
    <text evidence="1">Belongs to the cystatin family.</text>
</comment>
<dbReference type="InterPro" id="IPR000010">
    <property type="entry name" value="Cystatin_dom"/>
</dbReference>
<evidence type="ECO:0000256" key="1">
    <source>
        <dbReference type="ARBA" id="ARBA00009403"/>
    </source>
</evidence>
<dbReference type="CDD" id="cd00042">
    <property type="entry name" value="CY"/>
    <property type="match status" value="1"/>
</dbReference>
<dbReference type="Proteomes" id="UP001044222">
    <property type="component" value="Chromosome 15"/>
</dbReference>
<protein>
    <recommendedName>
        <fullName evidence="2">Cystatin domain-containing protein</fullName>
    </recommendedName>
</protein>
<dbReference type="GO" id="GO:0004869">
    <property type="term" value="F:cysteine-type endopeptidase inhibitor activity"/>
    <property type="evidence" value="ECO:0007669"/>
    <property type="project" value="InterPro"/>
</dbReference>
<sequence length="190" mass="21718">MYWRSTYRSHFRERSAPRGLVKNSWAEIQAASIQSRSLCRRRTAGTMGLHAFTLLLLTSSLCISNGDQPVEEELTTPRRVQPLGGSFTLHPQSAEVQGVAKKAVEDFNRSSKSKKYFRLLNVTSAEYQVTNVINYKIDAVIGKTKCPRSEDPDLESCVLGKKMRQRKCKFEVTFNPRNDKYDFFHSSCKK</sequence>
<keyword evidence="4" id="KW-1185">Reference proteome</keyword>
<evidence type="ECO:0000313" key="4">
    <source>
        <dbReference type="Proteomes" id="UP001044222"/>
    </source>
</evidence>